<evidence type="ECO:0000256" key="1">
    <source>
        <dbReference type="SAM" id="MobiDB-lite"/>
    </source>
</evidence>
<dbReference type="EMBL" id="JAGKQM010000014">
    <property type="protein sequence ID" value="KAH0887519.1"/>
    <property type="molecule type" value="Genomic_DNA"/>
</dbReference>
<feature type="compositionally biased region" description="Low complexity" evidence="1">
    <location>
        <begin position="1"/>
        <end position="17"/>
    </location>
</feature>
<protein>
    <submittedName>
        <fullName evidence="2">Uncharacterized protein</fullName>
    </submittedName>
</protein>
<evidence type="ECO:0000313" key="3">
    <source>
        <dbReference type="Proteomes" id="UP000824890"/>
    </source>
</evidence>
<feature type="region of interest" description="Disordered" evidence="1">
    <location>
        <begin position="1"/>
        <end position="22"/>
    </location>
</feature>
<organism evidence="2 3">
    <name type="scientific">Brassica napus</name>
    <name type="common">Rape</name>
    <dbReference type="NCBI Taxonomy" id="3708"/>
    <lineage>
        <taxon>Eukaryota</taxon>
        <taxon>Viridiplantae</taxon>
        <taxon>Streptophyta</taxon>
        <taxon>Embryophyta</taxon>
        <taxon>Tracheophyta</taxon>
        <taxon>Spermatophyta</taxon>
        <taxon>Magnoliopsida</taxon>
        <taxon>eudicotyledons</taxon>
        <taxon>Gunneridae</taxon>
        <taxon>Pentapetalae</taxon>
        <taxon>rosids</taxon>
        <taxon>malvids</taxon>
        <taxon>Brassicales</taxon>
        <taxon>Brassicaceae</taxon>
        <taxon>Brassiceae</taxon>
        <taxon>Brassica</taxon>
    </lineage>
</organism>
<dbReference type="Proteomes" id="UP000824890">
    <property type="component" value="Unassembled WGS sequence"/>
</dbReference>
<gene>
    <name evidence="2" type="ORF">HID58_063615</name>
</gene>
<feature type="region of interest" description="Disordered" evidence="1">
    <location>
        <begin position="92"/>
        <end position="112"/>
    </location>
</feature>
<keyword evidence="3" id="KW-1185">Reference proteome</keyword>
<evidence type="ECO:0000313" key="2">
    <source>
        <dbReference type="EMBL" id="KAH0887519.1"/>
    </source>
</evidence>
<reference evidence="2 3" key="1">
    <citation type="submission" date="2021-05" db="EMBL/GenBank/DDBJ databases">
        <title>Genome Assembly of Synthetic Allotetraploid Brassica napus Reveals Homoeologous Exchanges between Subgenomes.</title>
        <authorList>
            <person name="Davis J.T."/>
        </authorList>
    </citation>
    <scope>NUCLEOTIDE SEQUENCE [LARGE SCALE GENOMIC DNA]</scope>
    <source>
        <strain evidence="3">cv. Da-Ae</strain>
        <tissue evidence="2">Seedling</tissue>
    </source>
</reference>
<name>A0ABQ8A4Q9_BRANA</name>
<feature type="compositionally biased region" description="Low complexity" evidence="1">
    <location>
        <begin position="92"/>
        <end position="101"/>
    </location>
</feature>
<comment type="caution">
    <text evidence="2">The sequence shown here is derived from an EMBL/GenBank/DDBJ whole genome shotgun (WGS) entry which is preliminary data.</text>
</comment>
<proteinExistence type="predicted"/>
<sequence length="195" mass="22429">DTRHSISSSSQTPATSTAFHRIHPNTIIIHRFRNTPEPMTSNHLHRNRLNSCVFFIGDNQSPERDLIRHRSSTHQSKNIVQTITTFHRRASLPPLSRSLSRQRGAEGASTPRKLSRRLWSYKSLRIPEQTLNSKAGCHIDPPSYIFPVRPEKEELPPFKAHHERGLSRSKTLAQIRKYIGERPQIGAHSQRTELK</sequence>
<accession>A0ABQ8A4Q9</accession>
<feature type="non-terminal residue" evidence="2">
    <location>
        <position position="1"/>
    </location>
</feature>